<keyword evidence="7" id="KW-1185">Reference proteome</keyword>
<evidence type="ECO:0000313" key="7">
    <source>
        <dbReference type="Proteomes" id="UP000544331"/>
    </source>
</evidence>
<reference evidence="6 7" key="1">
    <citation type="submission" date="2020-05" db="EMBL/GenBank/DDBJ databases">
        <title>Identification and distribution of gene clusters putatively required for synthesis of sphingolipid metabolism inhibitors in phylogenetically diverse species of the filamentous fungus Fusarium.</title>
        <authorList>
            <person name="Kim H.-S."/>
            <person name="Busman M."/>
            <person name="Brown D.W."/>
            <person name="Divon H."/>
            <person name="Uhlig S."/>
            <person name="Proctor R.H."/>
        </authorList>
    </citation>
    <scope>NUCLEOTIDE SEQUENCE [LARGE SCALE GENOMIC DNA]</scope>
    <source>
        <strain evidence="6 7">NRRL 66235</strain>
    </source>
</reference>
<dbReference type="Pfam" id="PF00710">
    <property type="entry name" value="Asparaginase"/>
    <property type="match status" value="1"/>
</dbReference>
<evidence type="ECO:0000256" key="1">
    <source>
        <dbReference type="ARBA" id="ARBA00012920"/>
    </source>
</evidence>
<dbReference type="PIRSF" id="PIRSF500176">
    <property type="entry name" value="L_ASNase"/>
    <property type="match status" value="1"/>
</dbReference>
<feature type="domain" description="Asparaginase/glutaminase C-terminal" evidence="5">
    <location>
        <begin position="257"/>
        <end position="359"/>
    </location>
</feature>
<dbReference type="EMBL" id="JAAOAN010000029">
    <property type="protein sequence ID" value="KAF5724654.1"/>
    <property type="molecule type" value="Genomic_DNA"/>
</dbReference>
<proteinExistence type="predicted"/>
<dbReference type="Pfam" id="PF17763">
    <property type="entry name" value="Asparaginase_C"/>
    <property type="match status" value="1"/>
</dbReference>
<evidence type="ECO:0000259" key="5">
    <source>
        <dbReference type="Pfam" id="PF17763"/>
    </source>
</evidence>
<evidence type="ECO:0000313" key="6">
    <source>
        <dbReference type="EMBL" id="KAF5724654.1"/>
    </source>
</evidence>
<evidence type="ECO:0000259" key="4">
    <source>
        <dbReference type="Pfam" id="PF00710"/>
    </source>
</evidence>
<name>A0A8H5Z685_9HYPO</name>
<dbReference type="SMART" id="SM00870">
    <property type="entry name" value="Asparaginase"/>
    <property type="match status" value="1"/>
</dbReference>
<feature type="binding site" evidence="3">
    <location>
        <begin position="133"/>
        <end position="134"/>
    </location>
    <ligand>
        <name>substrate</name>
    </ligand>
</feature>
<dbReference type="AlphaFoldDB" id="A0A8H5Z685"/>
<feature type="domain" description="L-asparaginase N-terminal" evidence="4">
    <location>
        <begin position="43"/>
        <end position="210"/>
    </location>
</feature>
<feature type="binding site" evidence="3">
    <location>
        <position position="100"/>
    </location>
    <ligand>
        <name>substrate</name>
    </ligand>
</feature>
<dbReference type="PIRSF" id="PIRSF001220">
    <property type="entry name" value="L-ASNase_gatD"/>
    <property type="match status" value="1"/>
</dbReference>
<dbReference type="EC" id="3.5.1.1" evidence="1"/>
<dbReference type="GO" id="GO:0009066">
    <property type="term" value="P:aspartate family amino acid metabolic process"/>
    <property type="evidence" value="ECO:0007669"/>
    <property type="project" value="UniProtKB-ARBA"/>
</dbReference>
<gene>
    <name evidence="6" type="ORF">FMUND_619</name>
</gene>
<dbReference type="InterPro" id="IPR027473">
    <property type="entry name" value="L-asparaginase_C"/>
</dbReference>
<dbReference type="InterPro" id="IPR006034">
    <property type="entry name" value="Asparaginase/glutaminase-like"/>
</dbReference>
<dbReference type="Gene3D" id="3.40.50.40">
    <property type="match status" value="1"/>
</dbReference>
<comment type="caution">
    <text evidence="6">The sequence shown here is derived from an EMBL/GenBank/DDBJ whole genome shotgun (WGS) entry which is preliminary data.</text>
</comment>
<evidence type="ECO:0000256" key="3">
    <source>
        <dbReference type="PIRSR" id="PIRSR001220-2"/>
    </source>
</evidence>
<dbReference type="PANTHER" id="PTHR11707">
    <property type="entry name" value="L-ASPARAGINASE"/>
    <property type="match status" value="1"/>
</dbReference>
<dbReference type="Proteomes" id="UP000544331">
    <property type="component" value="Unassembled WGS sequence"/>
</dbReference>
<dbReference type="OrthoDB" id="5091939at2759"/>
<dbReference type="PROSITE" id="PS51732">
    <property type="entry name" value="ASN_GLN_ASE_3"/>
    <property type="match status" value="1"/>
</dbReference>
<dbReference type="SUPFAM" id="SSF53774">
    <property type="entry name" value="Glutaminase/Asparaginase"/>
    <property type="match status" value="1"/>
</dbReference>
<dbReference type="InterPro" id="IPR037152">
    <property type="entry name" value="L-asparaginase_N_sf"/>
</dbReference>
<evidence type="ECO:0000256" key="2">
    <source>
        <dbReference type="PIRSR" id="PIRSR001220-1"/>
    </source>
</evidence>
<dbReference type="Gene3D" id="3.40.50.1170">
    <property type="entry name" value="L-asparaginase, N-terminal domain"/>
    <property type="match status" value="1"/>
</dbReference>
<organism evidence="6 7">
    <name type="scientific">Fusarium mundagurra</name>
    <dbReference type="NCBI Taxonomy" id="1567541"/>
    <lineage>
        <taxon>Eukaryota</taxon>
        <taxon>Fungi</taxon>
        <taxon>Dikarya</taxon>
        <taxon>Ascomycota</taxon>
        <taxon>Pezizomycotina</taxon>
        <taxon>Sordariomycetes</taxon>
        <taxon>Hypocreomycetidae</taxon>
        <taxon>Hypocreales</taxon>
        <taxon>Nectriaceae</taxon>
        <taxon>Fusarium</taxon>
        <taxon>Fusarium fujikuroi species complex</taxon>
    </lineage>
</organism>
<dbReference type="InterPro" id="IPR027474">
    <property type="entry name" value="L-asparaginase_N"/>
</dbReference>
<dbReference type="GO" id="GO:0004067">
    <property type="term" value="F:asparaginase activity"/>
    <property type="evidence" value="ECO:0007669"/>
    <property type="project" value="UniProtKB-UniRule"/>
</dbReference>
<dbReference type="InterPro" id="IPR040919">
    <property type="entry name" value="Asparaginase_C"/>
</dbReference>
<accession>A0A8H5Z685</accession>
<dbReference type="PRINTS" id="PR00139">
    <property type="entry name" value="ASNGLNASE"/>
</dbReference>
<dbReference type="PANTHER" id="PTHR11707:SF28">
    <property type="entry name" value="60 KDA LYSOPHOSPHOLIPASE"/>
    <property type="match status" value="1"/>
</dbReference>
<protein>
    <recommendedName>
        <fullName evidence="1">asparaginase</fullName>
        <ecNumber evidence="1">3.5.1.1</ecNumber>
    </recommendedName>
</protein>
<feature type="active site" description="O-isoaspartyl threonine intermediate" evidence="2">
    <location>
        <position position="52"/>
    </location>
</feature>
<sequence length="398" mass="43172">MDQGRLTASFVARFLTSVIVVAISWHLLHDGTKSSAETTLLPNITIIGTGGTIVGATSSPDKTTNYEAGKVQIDVLTKGIDVAWRNNAVVHHEQFLSVDSININSSLAISLSQHITKKANNPYTQGIVVTIGTDLMSEMAMFLSLTVTSGIPVVMTGAVWPHTAFSADGPGNIIAAVKTAATAGWCSEGREVLIVIQGKIIAPWATKKDNNQFLPGPGSLLGDIKDFKPFFRWLPGPCTPIKFDISKLSPEDPLPEVVIFQAHQDFPVYLIEVAISMGVKGIVLIGYGDGYWPEISAEEIRKMLHKSKVVVVFAAEGQSEYVANARIGVGIPGGDWNPRQLRIFLQLLLWSGAGEEEIRSSILRFPESVDCRQALGLSARSQISIWQGILKAIEQIWE</sequence>
<dbReference type="InterPro" id="IPR036152">
    <property type="entry name" value="Asp/glu_Ase-like_sf"/>
</dbReference>